<evidence type="ECO:0000313" key="8">
    <source>
        <dbReference type="Proteomes" id="UP000002376"/>
    </source>
</evidence>
<dbReference type="Gene3D" id="1.10.600.10">
    <property type="entry name" value="Farnesyl Diphosphate Synthase"/>
    <property type="match status" value="1"/>
</dbReference>
<dbReference type="HOGENOM" id="CLU_014015_2_1_2"/>
<reference key="3">
    <citation type="submission" date="2010-02" db="EMBL/GenBank/DDBJ databases">
        <title>Complete genome sequence of Thermosphaera aggregans type strain (M11TL).</title>
        <authorList>
            <consortium name="US DOE Joint Genome Institute (JGI-PGF)"/>
            <person name="Spring S."/>
            <person name="Lapidus A."/>
            <person name="Munk C."/>
            <person name="Schroeder M."/>
            <person name="Glavina Del Rio T."/>
            <person name="Tice H."/>
            <person name="Copeland A."/>
            <person name="Cheng J.-F."/>
            <person name="Lucas S."/>
            <person name="Chen F."/>
            <person name="Nolan M."/>
            <person name="Bruce D."/>
            <person name="Goodwin L."/>
            <person name="Pitluck S."/>
            <person name="Ivanova N."/>
            <person name="Mavromatis K."/>
            <person name="Ovchinnikova G."/>
            <person name="Pati A."/>
            <person name="Chen A."/>
            <person name="Palaniappan K."/>
            <person name="Land M."/>
            <person name="Hauser L."/>
            <person name="Chang Y.-J."/>
            <person name="Jeffries C.C."/>
            <person name="Brettin T."/>
            <person name="Detter J.C."/>
            <person name="Tapia R."/>
            <person name="Han C."/>
            <person name="Chain P."/>
            <person name="Heimerl T."/>
            <person name="Weik F."/>
            <person name="Goker M."/>
            <person name="Rachel R."/>
            <person name="Bristow J."/>
            <person name="Eisen J.A."/>
            <person name="Markowitz V."/>
            <person name="Hugenholtz P."/>
            <person name="Kyrpides N.C."/>
            <person name="Klenk H.-P."/>
        </authorList>
    </citation>
    <scope>NUCLEOTIDE SEQUENCE</scope>
    <source>
        <strain>DSM 11486</strain>
    </source>
</reference>
<evidence type="ECO:0000256" key="2">
    <source>
        <dbReference type="ARBA" id="ARBA00006706"/>
    </source>
</evidence>
<dbReference type="SFLD" id="SFLDS00005">
    <property type="entry name" value="Isoprenoid_Synthase_Type_I"/>
    <property type="match status" value="1"/>
</dbReference>
<evidence type="ECO:0000256" key="6">
    <source>
        <dbReference type="RuleBase" id="RU004466"/>
    </source>
</evidence>
<evidence type="ECO:0000256" key="3">
    <source>
        <dbReference type="ARBA" id="ARBA00022679"/>
    </source>
</evidence>
<comment type="similarity">
    <text evidence="2 6">Belongs to the FPP/GGPP synthase family.</text>
</comment>
<name>D5U2I9_THEAM</name>
<dbReference type="KEGG" id="tag:Tagg_1070"/>
<protein>
    <submittedName>
        <fullName evidence="7">Polyprenyl synthetase</fullName>
    </submittedName>
</protein>
<dbReference type="InterPro" id="IPR000092">
    <property type="entry name" value="Polyprenyl_synt"/>
</dbReference>
<dbReference type="InterPro" id="IPR008949">
    <property type="entry name" value="Isoprenoid_synthase_dom_sf"/>
</dbReference>
<evidence type="ECO:0000256" key="5">
    <source>
        <dbReference type="ARBA" id="ARBA00022842"/>
    </source>
</evidence>
<keyword evidence="3 6" id="KW-0808">Transferase</keyword>
<dbReference type="SFLD" id="SFLDG01017">
    <property type="entry name" value="Polyprenyl_Transferase_Like"/>
    <property type="match status" value="1"/>
</dbReference>
<reference evidence="8" key="2">
    <citation type="journal article" date="2010" name="Stand. Genomic Sci.">
        <title>Complete genome sequence of Thermosphaera aggregans type strain (M11TLT).</title>
        <authorList>
            <person name="Spring S."/>
            <person name="Rachel R."/>
            <person name="Lapidus A."/>
            <person name="Davenport K."/>
            <person name="Tice H."/>
            <person name="Copeland A."/>
            <person name="Cheng J.-F."/>
            <person name="Lucas S."/>
            <person name="Chen F."/>
            <person name="Nolan M."/>
            <person name="Bruce D."/>
            <person name="Goodwin L."/>
            <person name="Pitluck S."/>
            <person name="Ivanova N."/>
            <person name="Mavromatis K."/>
            <person name="Ovchinnikova G."/>
            <person name="Pati A."/>
            <person name="Chen A."/>
            <person name="Palaniappan K."/>
            <person name="Land M."/>
            <person name="Hauser L."/>
            <person name="Chang Y.-J."/>
            <person name="Jeffries C.C."/>
            <person name="Brettin T."/>
            <person name="Detter J.C."/>
            <person name="Tapia R."/>
            <person name="Han C."/>
            <person name="Heimerl T."/>
            <person name="Weikl F."/>
            <person name="Brambilla E."/>
            <person name="Goker M."/>
            <person name="Bristow J."/>
            <person name="Eisen J.A."/>
            <person name="Markowitz V."/>
            <person name="Hugenholtz P."/>
            <person name="Kyrpides N.C."/>
            <person name="Klenk H.-P."/>
        </authorList>
    </citation>
    <scope>NUCLEOTIDE SEQUENCE [LARGE SCALE GENOMIC DNA]</scope>
    <source>
        <strain evidence="8">DSM 11486 / M11TL</strain>
    </source>
</reference>
<proteinExistence type="inferred from homology"/>
<dbReference type="PANTHER" id="PTHR12001:SF85">
    <property type="entry name" value="SHORT CHAIN ISOPRENYL DIPHOSPHATE SYNTHASE"/>
    <property type="match status" value="1"/>
</dbReference>
<organism evidence="7 8">
    <name type="scientific">Thermosphaera aggregans (strain DSM 11486 / M11TL)</name>
    <dbReference type="NCBI Taxonomy" id="633148"/>
    <lineage>
        <taxon>Archaea</taxon>
        <taxon>Thermoproteota</taxon>
        <taxon>Thermoprotei</taxon>
        <taxon>Desulfurococcales</taxon>
        <taxon>Desulfurococcaceae</taxon>
        <taxon>Thermosphaera</taxon>
    </lineage>
</organism>
<sequence length="365" mass="41140">MEEFSDLLNYSVKIVESRLREVFDALEKEASEVSPHLSSIPYIARDYTLRGGKRIRAFLALVGYWSKAWGTGDVDRVSKLMATLELLQSYLLVHDDIMDMDELRRGGPTVHVWFKEECLKTRVSSNCAHYGVSQAITVGDYLEATAVENLAMLKLPGEAFEKLITTYSRGLRKVAYGQYLDVLYSSLPLARVGENDILVVHKLKTASYTVELPLHLGAIASLKYTDRLLNELSSYAIPAGIAFQLRDDIIGLFGDPRTTGKPSGSDVRGKKKTLLIIKAYQLASSSDREFLEKVYDELPGDSITDRDIQRVREIVESTGSLDYNLKLIDELVSQAMREIESAVEINRETKEVLTWLLNKLAYRDK</sequence>
<dbReference type="GeneID" id="9166101"/>
<keyword evidence="8" id="KW-1185">Reference proteome</keyword>
<accession>D5U2I9</accession>
<dbReference type="GO" id="GO:0004659">
    <property type="term" value="F:prenyltransferase activity"/>
    <property type="evidence" value="ECO:0007669"/>
    <property type="project" value="InterPro"/>
</dbReference>
<evidence type="ECO:0000313" key="7">
    <source>
        <dbReference type="EMBL" id="ADG91339.1"/>
    </source>
</evidence>
<dbReference type="eggNOG" id="arCOG01726">
    <property type="taxonomic scope" value="Archaea"/>
</dbReference>
<dbReference type="InterPro" id="IPR033749">
    <property type="entry name" value="Polyprenyl_synt_CS"/>
</dbReference>
<dbReference type="SUPFAM" id="SSF48576">
    <property type="entry name" value="Terpenoid synthases"/>
    <property type="match status" value="1"/>
</dbReference>
<dbReference type="Proteomes" id="UP000002376">
    <property type="component" value="Chromosome"/>
</dbReference>
<comment type="cofactor">
    <cofactor evidence="1">
        <name>Mg(2+)</name>
        <dbReference type="ChEBI" id="CHEBI:18420"/>
    </cofactor>
</comment>
<dbReference type="OrthoDB" id="26738at2157"/>
<dbReference type="CDD" id="cd00685">
    <property type="entry name" value="Trans_IPPS_HT"/>
    <property type="match status" value="1"/>
</dbReference>
<dbReference type="PROSITE" id="PS00723">
    <property type="entry name" value="POLYPRENYL_SYNTHASE_1"/>
    <property type="match status" value="1"/>
</dbReference>
<dbReference type="STRING" id="633148.Tagg_1070"/>
<evidence type="ECO:0000256" key="4">
    <source>
        <dbReference type="ARBA" id="ARBA00022723"/>
    </source>
</evidence>
<dbReference type="PANTHER" id="PTHR12001">
    <property type="entry name" value="GERANYLGERANYL PYROPHOSPHATE SYNTHASE"/>
    <property type="match status" value="1"/>
</dbReference>
<reference evidence="7 8" key="1">
    <citation type="journal article" date="2010" name="Stand. Genomic Sci.">
        <title>Complete genome sequence of Thermosphaera aggregans type strain (M11TL).</title>
        <authorList>
            <person name="Spring S."/>
            <person name="Rachel R."/>
            <person name="Lapidus A."/>
            <person name="Davenport K."/>
            <person name="Tice H."/>
            <person name="Copeland A."/>
            <person name="Cheng J.F."/>
            <person name="Lucas S."/>
            <person name="Chen F."/>
            <person name="Nolan M."/>
            <person name="Bruce D."/>
            <person name="Goodwin L."/>
            <person name="Pitluck S."/>
            <person name="Ivanova N."/>
            <person name="Mavromatis K."/>
            <person name="Ovchinnikova G."/>
            <person name="Pati A."/>
            <person name="Chen A."/>
            <person name="Palaniappan K."/>
            <person name="Land M."/>
            <person name="Hauser L."/>
            <person name="Chang Y.J."/>
            <person name="Jeffries C.C."/>
            <person name="Brettin T."/>
            <person name="Detter J.C."/>
            <person name="Tapia R."/>
            <person name="Han C."/>
            <person name="Heimerl T."/>
            <person name="Weikl F."/>
            <person name="Brambilla E."/>
            <person name="Goker M."/>
            <person name="Bristow J."/>
            <person name="Eisen J.A."/>
            <person name="Markowitz V."/>
            <person name="Hugenholtz P."/>
            <person name="Kyrpides N.C."/>
            <person name="Klenk H.P."/>
        </authorList>
    </citation>
    <scope>NUCLEOTIDE SEQUENCE [LARGE SCALE GENOMIC DNA]</scope>
    <source>
        <strain evidence="8">DSM 11486 / M11TL</strain>
    </source>
</reference>
<keyword evidence="5" id="KW-0460">Magnesium</keyword>
<dbReference type="EMBL" id="CP001939">
    <property type="protein sequence ID" value="ADG91339.1"/>
    <property type="molecule type" value="Genomic_DNA"/>
</dbReference>
<evidence type="ECO:0000256" key="1">
    <source>
        <dbReference type="ARBA" id="ARBA00001946"/>
    </source>
</evidence>
<gene>
    <name evidence="7" type="ordered locus">Tagg_1070</name>
</gene>
<keyword evidence="4" id="KW-0479">Metal-binding</keyword>
<dbReference type="Pfam" id="PF00348">
    <property type="entry name" value="polyprenyl_synt"/>
    <property type="match status" value="1"/>
</dbReference>
<dbReference type="AlphaFoldDB" id="D5U2I9"/>
<dbReference type="RefSeq" id="WP_013129932.1">
    <property type="nucleotide sequence ID" value="NC_014160.1"/>
</dbReference>
<dbReference type="GO" id="GO:0046872">
    <property type="term" value="F:metal ion binding"/>
    <property type="evidence" value="ECO:0007669"/>
    <property type="project" value="UniProtKB-KW"/>
</dbReference>
<dbReference type="GO" id="GO:0008299">
    <property type="term" value="P:isoprenoid biosynthetic process"/>
    <property type="evidence" value="ECO:0007669"/>
    <property type="project" value="InterPro"/>
</dbReference>